<comment type="caution">
    <text evidence="1">The sequence shown here is derived from an EMBL/GenBank/DDBJ whole genome shotgun (WGS) entry which is preliminary data.</text>
</comment>
<keyword evidence="1" id="KW-0808">Transferase</keyword>
<dbReference type="PANTHER" id="PTHR13061">
    <property type="entry name" value="DYNACTIN SUBUNIT P25"/>
    <property type="match status" value="1"/>
</dbReference>
<dbReference type="InterPro" id="IPR050484">
    <property type="entry name" value="Transf_Hexapept/Carb_Anhydrase"/>
</dbReference>
<evidence type="ECO:0000313" key="2">
    <source>
        <dbReference type="Proteomes" id="UP000536685"/>
    </source>
</evidence>
<dbReference type="Gene3D" id="2.160.10.10">
    <property type="entry name" value="Hexapeptide repeat proteins"/>
    <property type="match status" value="1"/>
</dbReference>
<organism evidence="1 2">
    <name type="scientific">Conyzicola lurida</name>
    <dbReference type="NCBI Taxonomy" id="1172621"/>
    <lineage>
        <taxon>Bacteria</taxon>
        <taxon>Bacillati</taxon>
        <taxon>Actinomycetota</taxon>
        <taxon>Actinomycetes</taxon>
        <taxon>Micrococcales</taxon>
        <taxon>Microbacteriaceae</taxon>
        <taxon>Conyzicola</taxon>
    </lineage>
</organism>
<accession>A0A841ARW8</accession>
<dbReference type="AlphaFoldDB" id="A0A841ARW8"/>
<sequence length="195" mass="20223">MTEHRGISPAVDPDAYVAPTAVLVGDVRVAAGARILHGAVLTAEDGRVVVGRNTVVMENALVRGRASHPAIIGDSVMVGPHAHVNGSIVGDEAFVATGASLFPGSSIGGGAEVRINAVVQVNTVVAAGTVVPIGWVAVGDPAQLFSPDRHDDIWAVQRTLDFPGTVYGVGRDASMRDIMRGQSEFYGEHADDRPV</sequence>
<dbReference type="EMBL" id="JACHMJ010000001">
    <property type="protein sequence ID" value="MBB5844692.1"/>
    <property type="molecule type" value="Genomic_DNA"/>
</dbReference>
<evidence type="ECO:0000313" key="1">
    <source>
        <dbReference type="EMBL" id="MBB5844692.1"/>
    </source>
</evidence>
<keyword evidence="2" id="KW-1185">Reference proteome</keyword>
<name>A0A841ARW8_9MICO</name>
<dbReference type="PANTHER" id="PTHR13061:SF29">
    <property type="entry name" value="GAMMA CARBONIC ANHYDRASE-LIKE 1, MITOCHONDRIAL-RELATED"/>
    <property type="match status" value="1"/>
</dbReference>
<proteinExistence type="predicted"/>
<dbReference type="InterPro" id="IPR011004">
    <property type="entry name" value="Trimer_LpxA-like_sf"/>
</dbReference>
<dbReference type="SUPFAM" id="SSF51161">
    <property type="entry name" value="Trimeric LpxA-like enzymes"/>
    <property type="match status" value="1"/>
</dbReference>
<gene>
    <name evidence="1" type="ORF">HD599_003015</name>
</gene>
<dbReference type="GO" id="GO:0016740">
    <property type="term" value="F:transferase activity"/>
    <property type="evidence" value="ECO:0007669"/>
    <property type="project" value="UniProtKB-KW"/>
</dbReference>
<reference evidence="1 2" key="1">
    <citation type="submission" date="2020-08" db="EMBL/GenBank/DDBJ databases">
        <title>Sequencing the genomes of 1000 actinobacteria strains.</title>
        <authorList>
            <person name="Klenk H.-P."/>
        </authorList>
    </citation>
    <scope>NUCLEOTIDE SEQUENCE [LARGE SCALE GENOMIC DNA]</scope>
    <source>
        <strain evidence="1 2">DSM 105784</strain>
    </source>
</reference>
<protein>
    <submittedName>
        <fullName evidence="1">Carbonic anhydrase/acetyltransferase-like protein (Isoleucine patch superfamily)</fullName>
    </submittedName>
</protein>
<dbReference type="Proteomes" id="UP000536685">
    <property type="component" value="Unassembled WGS sequence"/>
</dbReference>